<feature type="transmembrane region" description="Helical" evidence="7">
    <location>
        <begin position="597"/>
        <end position="618"/>
    </location>
</feature>
<dbReference type="AlphaFoldDB" id="A0A8S4A381"/>
<evidence type="ECO:0000313" key="8">
    <source>
        <dbReference type="EMBL" id="CAG5133546.1"/>
    </source>
</evidence>
<feature type="transmembrane region" description="Helical" evidence="7">
    <location>
        <begin position="47"/>
        <end position="66"/>
    </location>
</feature>
<keyword evidence="4 7" id="KW-1133">Transmembrane helix</keyword>
<dbReference type="InterPro" id="IPR018795">
    <property type="entry name" value="K2013-like"/>
</dbReference>
<evidence type="ECO:0000256" key="5">
    <source>
        <dbReference type="ARBA" id="ARBA00023136"/>
    </source>
</evidence>
<evidence type="ECO:0000256" key="4">
    <source>
        <dbReference type="ARBA" id="ARBA00022989"/>
    </source>
</evidence>
<dbReference type="Proteomes" id="UP000678393">
    <property type="component" value="Unassembled WGS sequence"/>
</dbReference>
<evidence type="ECO:0000256" key="6">
    <source>
        <dbReference type="ARBA" id="ARBA00023180"/>
    </source>
</evidence>
<dbReference type="PANTHER" id="PTHR31386">
    <property type="entry name" value="UNCHARACTERIZED PROTEIN KIAA2013"/>
    <property type="match status" value="1"/>
</dbReference>
<proteinExistence type="predicted"/>
<evidence type="ECO:0000313" key="9">
    <source>
        <dbReference type="Proteomes" id="UP000678393"/>
    </source>
</evidence>
<gene>
    <name evidence="8" type="ORF">CUNI_LOCUS19104</name>
</gene>
<comment type="caution">
    <text evidence="8">The sequence shown here is derived from an EMBL/GenBank/DDBJ whole genome shotgun (WGS) entry which is preliminary data.</text>
</comment>
<evidence type="ECO:0000256" key="1">
    <source>
        <dbReference type="ARBA" id="ARBA00004479"/>
    </source>
</evidence>
<protein>
    <submittedName>
        <fullName evidence="8">Uncharacterized protein</fullName>
    </submittedName>
</protein>
<evidence type="ECO:0000256" key="3">
    <source>
        <dbReference type="ARBA" id="ARBA00022729"/>
    </source>
</evidence>
<evidence type="ECO:0000256" key="2">
    <source>
        <dbReference type="ARBA" id="ARBA00022692"/>
    </source>
</evidence>
<name>A0A8S4A381_9EUPU</name>
<dbReference type="Pfam" id="PF10222">
    <property type="entry name" value="DUF2152"/>
    <property type="match status" value="1"/>
</dbReference>
<keyword evidence="3" id="KW-0732">Signal</keyword>
<evidence type="ECO:0000256" key="7">
    <source>
        <dbReference type="SAM" id="Phobius"/>
    </source>
</evidence>
<sequence>MRYGLTYMCRHLVYRLTLQFSKREMGLQTAIQNGASSFNSMSRSRKIILIALLGLGLLYFLGPYIFRMRSSSSIQTDPAEECLAQNLLEFQARVGNLDTFISADSEDTQTSKQLAYVGNGNIAAALGSDNGLYIRIYRALSQPLKYWPVIQTHLPGRVKEASVLDVRSGLAHKIQVKGTSTECVTISTQLYAHRSRPALLVQDILIHNPRTSPVTVELDQIGASGWDDVLVQQVSFASRSSGTVTYKVFSGTVAVTNSNTKIAVAVAAITVSSKEVRVEAASTKRFHFLTAVHYSRPFPSQDAHKYVPDCIEQAKGELEKGIEIDENVLKQEHTKVWGQLWFSGFSISTSLAAGALNGDRINKTLYYVLSNSPAPLHNVLTTAEERLKIEKILHFPDSCYEGHSTLVSGTLWIDPEDEAQVARVVTTWMITLEKQGCVHMVQAGAEGILQAMILSLGPLHFHKQHLEMTSHPRDLHRDLHFRRINYGNNTHVNISVVVGDDNKATLFVALDRNDKPYYGCDAGCLDPPIQLSKEQHQFPVKLTDPVTSVLYITSDKQHMEELKHAIHVKEIIEAPAHEHHVIALHKHGHHFGGLPTIFWVSIAFLILVFHLFLFKLIYNEYCQGNEKFTRSHYNL</sequence>
<comment type="subcellular location">
    <subcellularLocation>
        <location evidence="1">Membrane</location>
        <topology evidence="1">Single-pass type I membrane protein</topology>
    </subcellularLocation>
</comment>
<keyword evidence="6" id="KW-0325">Glycoprotein</keyword>
<accession>A0A8S4A381</accession>
<dbReference type="EMBL" id="CAJHNH020006290">
    <property type="protein sequence ID" value="CAG5133546.1"/>
    <property type="molecule type" value="Genomic_DNA"/>
</dbReference>
<dbReference type="OrthoDB" id="10017443at2759"/>
<reference evidence="8" key="1">
    <citation type="submission" date="2021-04" db="EMBL/GenBank/DDBJ databases">
        <authorList>
            <consortium name="Molecular Ecology Group"/>
        </authorList>
    </citation>
    <scope>NUCLEOTIDE SEQUENCE</scope>
</reference>
<keyword evidence="9" id="KW-1185">Reference proteome</keyword>
<dbReference type="GO" id="GO:0016020">
    <property type="term" value="C:membrane"/>
    <property type="evidence" value="ECO:0007669"/>
    <property type="project" value="UniProtKB-SubCell"/>
</dbReference>
<keyword evidence="2 7" id="KW-0812">Transmembrane</keyword>
<keyword evidence="5 7" id="KW-0472">Membrane</keyword>
<dbReference type="PANTHER" id="PTHR31386:SF2">
    <property type="entry name" value="SIMILAR TO RIKEN CDNA 2510039O18"/>
    <property type="match status" value="1"/>
</dbReference>
<organism evidence="8 9">
    <name type="scientific">Candidula unifasciata</name>
    <dbReference type="NCBI Taxonomy" id="100452"/>
    <lineage>
        <taxon>Eukaryota</taxon>
        <taxon>Metazoa</taxon>
        <taxon>Spiralia</taxon>
        <taxon>Lophotrochozoa</taxon>
        <taxon>Mollusca</taxon>
        <taxon>Gastropoda</taxon>
        <taxon>Heterobranchia</taxon>
        <taxon>Euthyneura</taxon>
        <taxon>Panpulmonata</taxon>
        <taxon>Eupulmonata</taxon>
        <taxon>Stylommatophora</taxon>
        <taxon>Helicina</taxon>
        <taxon>Helicoidea</taxon>
        <taxon>Geomitridae</taxon>
        <taxon>Candidula</taxon>
    </lineage>
</organism>